<evidence type="ECO:0000256" key="7">
    <source>
        <dbReference type="SAM" id="Phobius"/>
    </source>
</evidence>
<feature type="transmembrane region" description="Helical" evidence="7">
    <location>
        <begin position="104"/>
        <end position="123"/>
    </location>
</feature>
<reference evidence="9 10" key="1">
    <citation type="submission" date="2016-10" db="EMBL/GenBank/DDBJ databases">
        <authorList>
            <person name="de Groot N.N."/>
        </authorList>
    </citation>
    <scope>NUCLEOTIDE SEQUENCE [LARGE SCALE GENOMIC DNA]</scope>
    <source>
        <strain evidence="9 10">CBS 141442</strain>
    </source>
</reference>
<feature type="transmembrane region" description="Helical" evidence="7">
    <location>
        <begin position="225"/>
        <end position="245"/>
    </location>
</feature>
<evidence type="ECO:0000313" key="10">
    <source>
        <dbReference type="Proteomes" id="UP000182334"/>
    </source>
</evidence>
<evidence type="ECO:0000256" key="5">
    <source>
        <dbReference type="ARBA" id="ARBA00023136"/>
    </source>
</evidence>
<evidence type="ECO:0000259" key="8">
    <source>
        <dbReference type="PROSITE" id="PS50850"/>
    </source>
</evidence>
<feature type="transmembrane region" description="Helical" evidence="7">
    <location>
        <begin position="385"/>
        <end position="406"/>
    </location>
</feature>
<dbReference type="STRING" id="45354.A0A1L0D8Q2"/>
<dbReference type="PANTHER" id="PTHR43791:SF41">
    <property type="entry name" value="MAJOR FACILITATOR SUPERFAMILY (MFS) PROFILE DOMAIN-CONTAINING PROTEIN"/>
    <property type="match status" value="1"/>
</dbReference>
<dbReference type="Gene3D" id="1.20.1250.20">
    <property type="entry name" value="MFS general substrate transporter like domains"/>
    <property type="match status" value="2"/>
</dbReference>
<dbReference type="Pfam" id="PF07690">
    <property type="entry name" value="MFS_1"/>
    <property type="match status" value="1"/>
</dbReference>
<keyword evidence="3 7" id="KW-0812">Transmembrane</keyword>
<dbReference type="PANTHER" id="PTHR43791">
    <property type="entry name" value="PERMEASE-RELATED"/>
    <property type="match status" value="1"/>
</dbReference>
<evidence type="ECO:0000313" key="9">
    <source>
        <dbReference type="EMBL" id="SGZ52908.1"/>
    </source>
</evidence>
<feature type="transmembrane region" description="Helical" evidence="7">
    <location>
        <begin position="358"/>
        <end position="379"/>
    </location>
</feature>
<feature type="transmembrane region" description="Helical" evidence="7">
    <location>
        <begin position="451"/>
        <end position="471"/>
    </location>
</feature>
<protein>
    <submittedName>
        <fullName evidence="9">CIC11C00000003474</fullName>
    </submittedName>
</protein>
<dbReference type="InterPro" id="IPR036259">
    <property type="entry name" value="MFS_trans_sf"/>
</dbReference>
<sequence length="517" mass="57839">MSVPEKSNAHEVDVETMDTPQLSHKNKNLEEEKLFDNSKQFVIDRENLYKDISDEEIKRTVRKNDWILLPVLFFTCTMGAVDKVSLSTAAIYGLRTDTHLHGQQYSWLGSIIFIGSLVGVWPVSFLLQRFPLGKALATASFCWSVLTLLLAACNNYASLVSLRFLMGIFETAIVPGATLMIGRFYLKKEQPVRLGIVFMFASSVINGFLSWLVGNFGDSLPKWKYLFLLTGSVSVAWSIFILFFLPNSPMNAVYLTDREKYIMVQRVLQNKTGVETTDFKWYQAREAVLDIKAYIIFFFNVAINIPNGGLSTFSGIIIHNLGFDSKQSSLMTIPTGVVASLATITFNYFSGRLHNKRCIIAITSLLLPICGAAICYGVKRNHVGPQLLGLYLMYFYFSSYVTMISLSQANTGGNTKKAVTYGINYLGYATGALIGPQTFRASQAPKYTGGFISMLGAYCACIFFAVIYWIVCTVENKRKTAALLECSAIEAEVGHLDDETLYSDITDKEKRDFMYTK</sequence>
<proteinExistence type="predicted"/>
<evidence type="ECO:0000256" key="6">
    <source>
        <dbReference type="SAM" id="MobiDB-lite"/>
    </source>
</evidence>
<evidence type="ECO:0000256" key="2">
    <source>
        <dbReference type="ARBA" id="ARBA00022448"/>
    </source>
</evidence>
<evidence type="ECO:0000256" key="4">
    <source>
        <dbReference type="ARBA" id="ARBA00022989"/>
    </source>
</evidence>
<feature type="region of interest" description="Disordered" evidence="6">
    <location>
        <begin position="1"/>
        <end position="23"/>
    </location>
</feature>
<feature type="transmembrane region" description="Helical" evidence="7">
    <location>
        <begin position="194"/>
        <end position="213"/>
    </location>
</feature>
<keyword evidence="2" id="KW-0813">Transport</keyword>
<name>A0A1L0D8Q2_9ASCO</name>
<feature type="transmembrane region" description="Helical" evidence="7">
    <location>
        <begin position="66"/>
        <end position="92"/>
    </location>
</feature>
<dbReference type="Proteomes" id="UP000182334">
    <property type="component" value="Chromosome III"/>
</dbReference>
<dbReference type="GO" id="GO:0022857">
    <property type="term" value="F:transmembrane transporter activity"/>
    <property type="evidence" value="ECO:0007669"/>
    <property type="project" value="InterPro"/>
</dbReference>
<dbReference type="OrthoDB" id="4454541at2759"/>
<feature type="transmembrane region" description="Helical" evidence="7">
    <location>
        <begin position="135"/>
        <end position="157"/>
    </location>
</feature>
<feature type="transmembrane region" description="Helical" evidence="7">
    <location>
        <begin position="330"/>
        <end position="349"/>
    </location>
</feature>
<dbReference type="AlphaFoldDB" id="A0A1L0D8Q2"/>
<dbReference type="GO" id="GO:0016020">
    <property type="term" value="C:membrane"/>
    <property type="evidence" value="ECO:0007669"/>
    <property type="project" value="UniProtKB-SubCell"/>
</dbReference>
<keyword evidence="5 7" id="KW-0472">Membrane</keyword>
<dbReference type="SUPFAM" id="SSF103473">
    <property type="entry name" value="MFS general substrate transporter"/>
    <property type="match status" value="1"/>
</dbReference>
<feature type="domain" description="Major facilitator superfamily (MFS) profile" evidence="8">
    <location>
        <begin position="68"/>
        <end position="477"/>
    </location>
</feature>
<dbReference type="InterPro" id="IPR011701">
    <property type="entry name" value="MFS"/>
</dbReference>
<dbReference type="EMBL" id="LT635758">
    <property type="protein sequence ID" value="SGZ52908.1"/>
    <property type="molecule type" value="Genomic_DNA"/>
</dbReference>
<dbReference type="InterPro" id="IPR020846">
    <property type="entry name" value="MFS_dom"/>
</dbReference>
<dbReference type="PROSITE" id="PS50850">
    <property type="entry name" value="MFS"/>
    <property type="match status" value="1"/>
</dbReference>
<gene>
    <name evidence="9" type="ORF">SAMEA4029010_CIC11G00000003474</name>
</gene>
<feature type="transmembrane region" description="Helical" evidence="7">
    <location>
        <begin position="418"/>
        <end position="439"/>
    </location>
</feature>
<keyword evidence="4 7" id="KW-1133">Transmembrane helix</keyword>
<feature type="transmembrane region" description="Helical" evidence="7">
    <location>
        <begin position="163"/>
        <end position="182"/>
    </location>
</feature>
<evidence type="ECO:0000256" key="1">
    <source>
        <dbReference type="ARBA" id="ARBA00004141"/>
    </source>
</evidence>
<accession>A0A1L0D8Q2</accession>
<feature type="transmembrane region" description="Helical" evidence="7">
    <location>
        <begin position="293"/>
        <end position="318"/>
    </location>
</feature>
<evidence type="ECO:0000256" key="3">
    <source>
        <dbReference type="ARBA" id="ARBA00022692"/>
    </source>
</evidence>
<organism evidence="9 10">
    <name type="scientific">Sungouiella intermedia</name>
    <dbReference type="NCBI Taxonomy" id="45354"/>
    <lineage>
        <taxon>Eukaryota</taxon>
        <taxon>Fungi</taxon>
        <taxon>Dikarya</taxon>
        <taxon>Ascomycota</taxon>
        <taxon>Saccharomycotina</taxon>
        <taxon>Pichiomycetes</taxon>
        <taxon>Metschnikowiaceae</taxon>
        <taxon>Sungouiella</taxon>
    </lineage>
</organism>
<comment type="subcellular location">
    <subcellularLocation>
        <location evidence="1">Membrane</location>
        <topology evidence="1">Multi-pass membrane protein</topology>
    </subcellularLocation>
</comment>
<keyword evidence="10" id="KW-1185">Reference proteome</keyword>